<evidence type="ECO:0000313" key="2">
    <source>
        <dbReference type="Proteomes" id="UP000230646"/>
    </source>
</evidence>
<comment type="caution">
    <text evidence="1">The sequence shown here is derived from an EMBL/GenBank/DDBJ whole genome shotgun (WGS) entry which is preliminary data.</text>
</comment>
<accession>A0A2M7PLV9</accession>
<dbReference type="RefSeq" id="WP_406608427.1">
    <property type="nucleotide sequence ID" value="NZ_PFKO01000358.1"/>
</dbReference>
<dbReference type="AlphaFoldDB" id="A0A2M7PLV9"/>
<reference evidence="1 2" key="1">
    <citation type="submission" date="2017-09" db="EMBL/GenBank/DDBJ databases">
        <title>Depth-based differentiation of microbial function through sediment-hosted aquifers and enrichment of novel symbionts in the deep terrestrial subsurface.</title>
        <authorList>
            <person name="Probst A.J."/>
            <person name="Ladd B."/>
            <person name="Jarett J.K."/>
            <person name="Geller-Mcgrath D.E."/>
            <person name="Sieber C.M."/>
            <person name="Emerson J.B."/>
            <person name="Anantharaman K."/>
            <person name="Thomas B.C."/>
            <person name="Malmstrom R."/>
            <person name="Stieglmeier M."/>
            <person name="Klingl A."/>
            <person name="Woyke T."/>
            <person name="Ryan C.M."/>
            <person name="Banfield J.F."/>
        </authorList>
    </citation>
    <scope>NUCLEOTIDE SEQUENCE [LARGE SCALE GENOMIC DNA]</scope>
    <source>
        <strain evidence="1">CG_4_10_14_3_um_filter_34_13</strain>
    </source>
</reference>
<dbReference type="EMBL" id="PFKO01000358">
    <property type="protein sequence ID" value="PIY31287.1"/>
    <property type="molecule type" value="Genomic_DNA"/>
</dbReference>
<gene>
    <name evidence="1" type="ORF">COZ07_09790</name>
</gene>
<organism evidence="1 2">
    <name type="scientific">Candidatus Infernicultor aquiphilus</name>
    <dbReference type="NCBI Taxonomy" id="1805029"/>
    <lineage>
        <taxon>Bacteria</taxon>
        <taxon>Pseudomonadati</taxon>
        <taxon>Atribacterota</taxon>
        <taxon>Candidatus Phoenicimicrobiia</taxon>
        <taxon>Candidatus Pheonicimicrobiales</taxon>
        <taxon>Candidatus Phoenicimicrobiaceae</taxon>
        <taxon>Candidatus Infernicultor</taxon>
    </lineage>
</organism>
<dbReference type="Proteomes" id="UP000230646">
    <property type="component" value="Unassembled WGS sequence"/>
</dbReference>
<protein>
    <submittedName>
        <fullName evidence="1">Uncharacterized protein</fullName>
    </submittedName>
</protein>
<proteinExistence type="predicted"/>
<evidence type="ECO:0000313" key="1">
    <source>
        <dbReference type="EMBL" id="PIY31287.1"/>
    </source>
</evidence>
<sequence>MNIEKSKEIKNPLNIKIVSAFTTNGADSEHQDIGDDFLIRPSYPKNMLDIISFCIPYVSVDFDASLADNQCGFSKITVIDEDFLIERQLNIDAGLLQVPYAGATHLDIYDLDLTKLVQGLTNPWIGFYALDSFIQADKRIVNIVKMELIYTSKDTPK</sequence>
<name>A0A2M7PLV9_9BACT</name>